<dbReference type="Proteomes" id="UP000664859">
    <property type="component" value="Unassembled WGS sequence"/>
</dbReference>
<dbReference type="PANTHER" id="PTHR47992">
    <property type="entry name" value="PROTEIN PHOSPHATASE"/>
    <property type="match status" value="1"/>
</dbReference>
<dbReference type="CDD" id="cd00143">
    <property type="entry name" value="PP2Cc"/>
    <property type="match status" value="1"/>
</dbReference>
<proteinExistence type="predicted"/>
<dbReference type="GO" id="GO:0004722">
    <property type="term" value="F:protein serine/threonine phosphatase activity"/>
    <property type="evidence" value="ECO:0007669"/>
    <property type="project" value="InterPro"/>
</dbReference>
<gene>
    <name evidence="2" type="ORF">JKP88DRAFT_204300</name>
</gene>
<dbReference type="AlphaFoldDB" id="A0A836CMW2"/>
<comment type="caution">
    <text evidence="2">The sequence shown here is derived from an EMBL/GenBank/DDBJ whole genome shotgun (WGS) entry which is preliminary data.</text>
</comment>
<dbReference type="SMART" id="SM00332">
    <property type="entry name" value="PP2Cc"/>
    <property type="match status" value="1"/>
</dbReference>
<organism evidence="2 3">
    <name type="scientific">Tribonema minus</name>
    <dbReference type="NCBI Taxonomy" id="303371"/>
    <lineage>
        <taxon>Eukaryota</taxon>
        <taxon>Sar</taxon>
        <taxon>Stramenopiles</taxon>
        <taxon>Ochrophyta</taxon>
        <taxon>PX clade</taxon>
        <taxon>Xanthophyceae</taxon>
        <taxon>Tribonematales</taxon>
        <taxon>Tribonemataceae</taxon>
        <taxon>Tribonema</taxon>
    </lineage>
</organism>
<dbReference type="InterPro" id="IPR015655">
    <property type="entry name" value="PP2C"/>
</dbReference>
<dbReference type="OrthoDB" id="10264738at2759"/>
<accession>A0A836CMW2</accession>
<feature type="domain" description="PPM-type phosphatase" evidence="1">
    <location>
        <begin position="1"/>
        <end position="256"/>
    </location>
</feature>
<evidence type="ECO:0000313" key="2">
    <source>
        <dbReference type="EMBL" id="KAG5192415.1"/>
    </source>
</evidence>
<dbReference type="EMBL" id="JAFCMP010000006">
    <property type="protein sequence ID" value="KAG5192415.1"/>
    <property type="molecule type" value="Genomic_DNA"/>
</dbReference>
<sequence>MESKQISCFAVFDGHGGSRCSQWLADNLEEDLRCADSWRQEGLTLPKRLKGALVQALKRAEYKYLDLAFKESDHSGACVVVGLYCEGHVCVANVGDCLAVLYLPGADSHVDLSVAHRSRQPEEARRIEAAGGLVINNRAFGVLEPSRSIGDLDLKRHCRGAVTADPYIREVVIPPPQQPAEGAAKKKPALQEAPFLLFASDGLWDVVAAPVVVDLTKKSLKVWRKKPAKSNPARQLVRAAIRHGTMDDTTAIVVHFDAW</sequence>
<dbReference type="PROSITE" id="PS51746">
    <property type="entry name" value="PPM_2"/>
    <property type="match status" value="1"/>
</dbReference>
<dbReference type="Pfam" id="PF00481">
    <property type="entry name" value="PP2C"/>
    <property type="match status" value="1"/>
</dbReference>
<protein>
    <submittedName>
        <fullName evidence="2">Phosphatase 2C-like domain-containing protein</fullName>
    </submittedName>
</protein>
<reference evidence="2" key="1">
    <citation type="submission" date="2021-02" db="EMBL/GenBank/DDBJ databases">
        <title>First Annotated Genome of the Yellow-green Alga Tribonema minus.</title>
        <authorList>
            <person name="Mahan K.M."/>
        </authorList>
    </citation>
    <scope>NUCLEOTIDE SEQUENCE</scope>
    <source>
        <strain evidence="2">UTEX B ZZ1240</strain>
    </source>
</reference>
<evidence type="ECO:0000259" key="1">
    <source>
        <dbReference type="PROSITE" id="PS51746"/>
    </source>
</evidence>
<dbReference type="InterPro" id="IPR001932">
    <property type="entry name" value="PPM-type_phosphatase-like_dom"/>
</dbReference>
<keyword evidence="3" id="KW-1185">Reference proteome</keyword>
<evidence type="ECO:0000313" key="3">
    <source>
        <dbReference type="Proteomes" id="UP000664859"/>
    </source>
</evidence>
<dbReference type="SUPFAM" id="SSF81606">
    <property type="entry name" value="PP2C-like"/>
    <property type="match status" value="1"/>
</dbReference>
<dbReference type="InterPro" id="IPR036457">
    <property type="entry name" value="PPM-type-like_dom_sf"/>
</dbReference>
<dbReference type="Gene3D" id="3.60.40.10">
    <property type="entry name" value="PPM-type phosphatase domain"/>
    <property type="match status" value="1"/>
</dbReference>
<name>A0A836CMW2_9STRA</name>